<keyword evidence="1" id="KW-1185">Reference proteome</keyword>
<organism evidence="2">
    <name type="scientific">Strongyloides stercoralis</name>
    <name type="common">Threadworm</name>
    <dbReference type="NCBI Taxonomy" id="6248"/>
    <lineage>
        <taxon>Eukaryota</taxon>
        <taxon>Metazoa</taxon>
        <taxon>Ecdysozoa</taxon>
        <taxon>Nematoda</taxon>
        <taxon>Chromadorea</taxon>
        <taxon>Rhabditida</taxon>
        <taxon>Tylenchina</taxon>
        <taxon>Panagrolaimomorpha</taxon>
        <taxon>Strongyloidoidea</taxon>
        <taxon>Strongyloididae</taxon>
        <taxon>Strongyloides</taxon>
    </lineage>
</organism>
<protein>
    <submittedName>
        <fullName evidence="2">Dimer_Tnp_hAT domain-containing protein</fullName>
    </submittedName>
</protein>
<proteinExistence type="predicted"/>
<dbReference type="AlphaFoldDB" id="A0A0K0EHA4"/>
<dbReference type="PANTHER" id="PTHR46579">
    <property type="entry name" value="F5/8 TYPE C DOMAIN-CONTAINING PROTEIN-RELATED"/>
    <property type="match status" value="1"/>
</dbReference>
<accession>A0A0K0EHA4</accession>
<name>A0A0K0EHA4_STRER</name>
<reference evidence="2" key="1">
    <citation type="submission" date="2015-08" db="UniProtKB">
        <authorList>
            <consortium name="WormBaseParasite"/>
        </authorList>
    </citation>
    <scope>IDENTIFICATION</scope>
</reference>
<sequence length="773" mass="89435">MSSYRKRNEQRELASKKKQFRISSFLSDEATGDDLLEDISTVNMDVIRSDYELEENYIDIVENDYEEIFEEIEDNNETNNTFINQIALYKNSRISLQEFAGRFFMIKKIGSISDVQSKLILELFQLTAPYNSAYPKTLEGLRKVMHQFLPNYSKSLVDAKIEMNLNSGILIFPFNLHIKRVILENLAYFLPENYENEIIPIDIYLHIDGAQINKSNTLKMWPVTGIFPTLPKKIRYSLRNNIFFSVTVTKDNVDFKYIIENIKNEAIVKSFQSVLYGDEKKPFYFLIKFKALLGDIPAIRESNGFTACNSFFSCTFCDIPGESVQMRRVWLGEHNLITDQSYIENAKEAEKQKLLNNTSHYKGIKHLSFWNPLLSIPSGLSIDWMHTLLLGPIKDNLTLFLKKNFNISDNRTTTRISKVDGLSEKEIESINNILVDIKLGNEFSRSFKKLSELKYFKAIEYKILFLYGYPTVLLNESSKVVRDLVLLDCILLGGISMLFKESISDEEEITSYNLIKYWHSRRIKILGAIAGSIKCHLCLHLPMICKRLGNIVDFSCFHGEGVLHCLTKMINQRDFKSTLSQIKLRVSDYILSDKICSFFDDKVEELSNIISEETKNDAKTQSIDLESFVSVLCLSHFSFTLKASRNQVVDKDSLVIFKVHNNVGEYQSGLIIDIFKNTETKDVIFAIKPFLDSNSSIFNTVDKCNLMDLHKLKSIPIFRRFRRILHPLVYKASVNNQLPILFIQKSDIISKALYINCKKYHFVVPYMNTFEHN</sequence>
<dbReference type="WBParaSite" id="SSTP_0000886000.1">
    <property type="protein sequence ID" value="SSTP_0000886000.1"/>
    <property type="gene ID" value="SSTP_0000886000"/>
</dbReference>
<dbReference type="WBParaSite" id="TCONS_00003967.p1">
    <property type="protein sequence ID" value="TCONS_00003967.p1"/>
    <property type="gene ID" value="XLOC_000773"/>
</dbReference>
<evidence type="ECO:0000313" key="1">
    <source>
        <dbReference type="Proteomes" id="UP000035681"/>
    </source>
</evidence>
<dbReference type="PANTHER" id="PTHR46579:SF1">
    <property type="entry name" value="F5_8 TYPE C DOMAIN-CONTAINING PROTEIN"/>
    <property type="match status" value="1"/>
</dbReference>
<dbReference type="Proteomes" id="UP000035681">
    <property type="component" value="Unplaced"/>
</dbReference>
<dbReference type="STRING" id="6248.A0A0K0EHA4"/>
<evidence type="ECO:0000313" key="2">
    <source>
        <dbReference type="WBParaSite" id="SSTP_0000886000.1"/>
    </source>
</evidence>